<reference evidence="1" key="1">
    <citation type="submission" date="2023-03" db="EMBL/GenBank/DDBJ databases">
        <title>Massive genome expansion in bonnet fungi (Mycena s.s.) driven by repeated elements and novel gene families across ecological guilds.</title>
        <authorList>
            <consortium name="Lawrence Berkeley National Laboratory"/>
            <person name="Harder C.B."/>
            <person name="Miyauchi S."/>
            <person name="Viragh M."/>
            <person name="Kuo A."/>
            <person name="Thoen E."/>
            <person name="Andreopoulos B."/>
            <person name="Lu D."/>
            <person name="Skrede I."/>
            <person name="Drula E."/>
            <person name="Henrissat B."/>
            <person name="Morin E."/>
            <person name="Kohler A."/>
            <person name="Barry K."/>
            <person name="LaButti K."/>
            <person name="Morin E."/>
            <person name="Salamov A."/>
            <person name="Lipzen A."/>
            <person name="Mereny Z."/>
            <person name="Hegedus B."/>
            <person name="Baldrian P."/>
            <person name="Stursova M."/>
            <person name="Weitz H."/>
            <person name="Taylor A."/>
            <person name="Grigoriev I.V."/>
            <person name="Nagy L.G."/>
            <person name="Martin F."/>
            <person name="Kauserud H."/>
        </authorList>
    </citation>
    <scope>NUCLEOTIDE SEQUENCE</scope>
    <source>
        <strain evidence="1">CBHHK188m</strain>
    </source>
</reference>
<protein>
    <submittedName>
        <fullName evidence="1">C-factor</fullName>
    </submittedName>
</protein>
<dbReference type="InterPro" id="IPR002347">
    <property type="entry name" value="SDR_fam"/>
</dbReference>
<comment type="caution">
    <text evidence="1">The sequence shown here is derived from an EMBL/GenBank/DDBJ whole genome shotgun (WGS) entry which is preliminary data.</text>
</comment>
<dbReference type="Pfam" id="PF00106">
    <property type="entry name" value="adh_short"/>
    <property type="match status" value="1"/>
</dbReference>
<sequence length="263" mass="27842">MDSVDAEAPPESSLIVVTGASSGLGLAFFQHHAQDTHTSVIGVDRAPWTDAHGHRHARLRVGPAGLFTQLDITATPAELSQWAAREAISTRPVALVLHCAGVRGLVPAVEDALPHDVGAAETLQAMDAATMHTAFDVNVVGTLHILRALLPGLRLAAARQLRPKVVVMSSRMGSVSANVGGGGYAYRASKAALNAIVKSFSVDVPEVCFACVHPGRVETGLVKTREEGAISCEESLQDMLPLIQRLGDQSCCFVDRFGKEVPW</sequence>
<dbReference type="Proteomes" id="UP001215280">
    <property type="component" value="Unassembled WGS sequence"/>
</dbReference>
<gene>
    <name evidence="1" type="ORF">DFH07DRAFT_534651</name>
</gene>
<dbReference type="SUPFAM" id="SSF51735">
    <property type="entry name" value="NAD(P)-binding Rossmann-fold domains"/>
    <property type="match status" value="1"/>
</dbReference>
<organism evidence="1 2">
    <name type="scientific">Mycena maculata</name>
    <dbReference type="NCBI Taxonomy" id="230809"/>
    <lineage>
        <taxon>Eukaryota</taxon>
        <taxon>Fungi</taxon>
        <taxon>Dikarya</taxon>
        <taxon>Basidiomycota</taxon>
        <taxon>Agaricomycotina</taxon>
        <taxon>Agaricomycetes</taxon>
        <taxon>Agaricomycetidae</taxon>
        <taxon>Agaricales</taxon>
        <taxon>Marasmiineae</taxon>
        <taxon>Mycenaceae</taxon>
        <taxon>Mycena</taxon>
    </lineage>
</organism>
<evidence type="ECO:0000313" key="2">
    <source>
        <dbReference type="Proteomes" id="UP001215280"/>
    </source>
</evidence>
<evidence type="ECO:0000313" key="1">
    <source>
        <dbReference type="EMBL" id="KAJ7778590.1"/>
    </source>
</evidence>
<dbReference type="PRINTS" id="PR00081">
    <property type="entry name" value="GDHRDH"/>
</dbReference>
<dbReference type="GO" id="GO:0016616">
    <property type="term" value="F:oxidoreductase activity, acting on the CH-OH group of donors, NAD or NADP as acceptor"/>
    <property type="evidence" value="ECO:0007669"/>
    <property type="project" value="TreeGrafter"/>
</dbReference>
<dbReference type="PANTHER" id="PTHR45458:SF1">
    <property type="entry name" value="SHORT CHAIN DEHYDROGENASE"/>
    <property type="match status" value="1"/>
</dbReference>
<accession>A0AAD7K509</accession>
<dbReference type="PANTHER" id="PTHR45458">
    <property type="entry name" value="SHORT-CHAIN DEHYDROGENASE/REDUCTASE SDR"/>
    <property type="match status" value="1"/>
</dbReference>
<dbReference type="AlphaFoldDB" id="A0AAD7K509"/>
<dbReference type="InterPro" id="IPR052184">
    <property type="entry name" value="SDR_enzymes"/>
</dbReference>
<keyword evidence="2" id="KW-1185">Reference proteome</keyword>
<dbReference type="InterPro" id="IPR036291">
    <property type="entry name" value="NAD(P)-bd_dom_sf"/>
</dbReference>
<dbReference type="EMBL" id="JARJLG010000008">
    <property type="protein sequence ID" value="KAJ7778590.1"/>
    <property type="molecule type" value="Genomic_DNA"/>
</dbReference>
<proteinExistence type="predicted"/>
<dbReference type="Gene3D" id="3.40.50.720">
    <property type="entry name" value="NAD(P)-binding Rossmann-like Domain"/>
    <property type="match status" value="1"/>
</dbReference>
<name>A0AAD7K509_9AGAR</name>